<dbReference type="EMBL" id="CAUYUJ010017555">
    <property type="protein sequence ID" value="CAK0875781.1"/>
    <property type="molecule type" value="Genomic_DNA"/>
</dbReference>
<name>A0ABN9VTW5_9DINO</name>
<reference evidence="2" key="1">
    <citation type="submission" date="2023-10" db="EMBL/GenBank/DDBJ databases">
        <authorList>
            <person name="Chen Y."/>
            <person name="Shah S."/>
            <person name="Dougan E. K."/>
            <person name="Thang M."/>
            <person name="Chan C."/>
        </authorList>
    </citation>
    <scope>NUCLEOTIDE SEQUENCE [LARGE SCALE GENOMIC DNA]</scope>
</reference>
<evidence type="ECO:0000313" key="3">
    <source>
        <dbReference type="Proteomes" id="UP001189429"/>
    </source>
</evidence>
<dbReference type="Proteomes" id="UP001189429">
    <property type="component" value="Unassembled WGS sequence"/>
</dbReference>
<protein>
    <submittedName>
        <fullName evidence="2">Uncharacterized protein</fullName>
    </submittedName>
</protein>
<comment type="caution">
    <text evidence="2">The sequence shown here is derived from an EMBL/GenBank/DDBJ whole genome shotgun (WGS) entry which is preliminary data.</text>
</comment>
<proteinExistence type="predicted"/>
<keyword evidence="3" id="KW-1185">Reference proteome</keyword>
<evidence type="ECO:0000256" key="1">
    <source>
        <dbReference type="SAM" id="MobiDB-lite"/>
    </source>
</evidence>
<organism evidence="2 3">
    <name type="scientific">Prorocentrum cordatum</name>
    <dbReference type="NCBI Taxonomy" id="2364126"/>
    <lineage>
        <taxon>Eukaryota</taxon>
        <taxon>Sar</taxon>
        <taxon>Alveolata</taxon>
        <taxon>Dinophyceae</taxon>
        <taxon>Prorocentrales</taxon>
        <taxon>Prorocentraceae</taxon>
        <taxon>Prorocentrum</taxon>
    </lineage>
</organism>
<sequence length="202" mass="22747">MSRGEPLEVLTQSVVLLPLLRSLLSPLLRRARWGAMGGLRPLMAVPSAMARVGSLSGEGRRRGRRRGRWGRGQDRGRGRESGAGQYSPSHAAAGPRRPRTRRGREGQSAERQTSSWRSAQSEYRWEQCQDQLDITEHYDDDDKSGGTWVDDEARREWQRWAAEEDRAAFGYGGRCATRCSDALTKAQPLQSYMLKKNGAKFL</sequence>
<evidence type="ECO:0000313" key="2">
    <source>
        <dbReference type="EMBL" id="CAK0875781.1"/>
    </source>
</evidence>
<gene>
    <name evidence="2" type="ORF">PCOR1329_LOCUS60356</name>
</gene>
<accession>A0ABN9VTW5</accession>
<feature type="compositionally biased region" description="Polar residues" evidence="1">
    <location>
        <begin position="109"/>
        <end position="121"/>
    </location>
</feature>
<feature type="region of interest" description="Disordered" evidence="1">
    <location>
        <begin position="53"/>
        <end position="122"/>
    </location>
</feature>
<feature type="compositionally biased region" description="Basic and acidic residues" evidence="1">
    <location>
        <begin position="71"/>
        <end position="80"/>
    </location>
</feature>